<accession>A0A1H1DEK6</accession>
<dbReference type="RefSeq" id="WP_074700620.1">
    <property type="nucleotide sequence ID" value="NZ_CP018863.1"/>
</dbReference>
<evidence type="ECO:0000313" key="2">
    <source>
        <dbReference type="EMBL" id="SDQ74927.1"/>
    </source>
</evidence>
<keyword evidence="3" id="KW-1185">Reference proteome</keyword>
<protein>
    <submittedName>
        <fullName evidence="2">Uncharacterized protein</fullName>
    </submittedName>
</protein>
<feature type="transmembrane region" description="Helical" evidence="1">
    <location>
        <begin position="356"/>
        <end position="379"/>
    </location>
</feature>
<keyword evidence="1" id="KW-0472">Membrane</keyword>
<evidence type="ECO:0000313" key="3">
    <source>
        <dbReference type="Proteomes" id="UP000181917"/>
    </source>
</evidence>
<organism evidence="2 3">
    <name type="scientific">Crystallibacter crystallopoietes</name>
    <dbReference type="NCBI Taxonomy" id="37928"/>
    <lineage>
        <taxon>Bacteria</taxon>
        <taxon>Bacillati</taxon>
        <taxon>Actinomycetota</taxon>
        <taxon>Actinomycetes</taxon>
        <taxon>Micrococcales</taxon>
        <taxon>Micrococcaceae</taxon>
        <taxon>Crystallibacter</taxon>
    </lineage>
</organism>
<dbReference type="Proteomes" id="UP000181917">
    <property type="component" value="Unassembled WGS sequence"/>
</dbReference>
<gene>
    <name evidence="2" type="ORF">SAMN04489742_2408</name>
</gene>
<feature type="transmembrane region" description="Helical" evidence="1">
    <location>
        <begin position="325"/>
        <end position="344"/>
    </location>
</feature>
<dbReference type="KEGG" id="acry:AC20117_05385"/>
<reference evidence="2 3" key="1">
    <citation type="submission" date="2016-10" db="EMBL/GenBank/DDBJ databases">
        <authorList>
            <person name="de Groot N.N."/>
        </authorList>
    </citation>
    <scope>NUCLEOTIDE SEQUENCE [LARGE SCALE GENOMIC DNA]</scope>
    <source>
        <strain evidence="2 3">DSM 20117</strain>
    </source>
</reference>
<keyword evidence="1" id="KW-1133">Transmembrane helix</keyword>
<sequence>MEQGNWRTATLKFEWTVENSRRHELVEALERRKIICSVWEMTARKGRVGAEVVCAVDEDEAVAVAETLNMVASGQTATDLGQSLGAELQAVSVGLGWQVLLGKRPPYRRQTFNGEAVLVSGKFDFDFYNTASSLKSELQVWRTSDVIVAHARLKGGELGPYLCKVSRPAVLMVRDGDRRSIIVRPQMTKGPFLQVGCRNLDWTWAHATLPPQDTARPEVDRLRKLTACRGMALEELLADGMPMDTAEQYLEILSLPQGRDALHAMGALLAAPLAAAQLVEQPASAANLDPPRTIQLLSPRNAMGMRMYEQAEFNGLGPWLWEHPWRTLLIGIFGTAVGVWLTFFRHALQGSVTHTSVVGLLGLMVAVGGVCCLGFWFLIRPGPEDKEFSFRSEGVPAPKSFPAG</sequence>
<name>A0A1H1DEK6_9MICC</name>
<dbReference type="EMBL" id="FNKH01000002">
    <property type="protein sequence ID" value="SDQ74927.1"/>
    <property type="molecule type" value="Genomic_DNA"/>
</dbReference>
<evidence type="ECO:0000256" key="1">
    <source>
        <dbReference type="SAM" id="Phobius"/>
    </source>
</evidence>
<proteinExistence type="predicted"/>
<keyword evidence="1" id="KW-0812">Transmembrane</keyword>
<dbReference type="AlphaFoldDB" id="A0A1H1DEK6"/>